<accession>A0ABD3P318</accession>
<dbReference type="InterPro" id="IPR024548">
    <property type="entry name" value="Cu2_monoox_C"/>
</dbReference>
<feature type="chain" id="PRO_5044892136" description="DOMON domain-containing protein" evidence="5">
    <location>
        <begin position="23"/>
        <end position="599"/>
    </location>
</feature>
<gene>
    <name evidence="7" type="ORF">ACHAW5_010250</name>
</gene>
<dbReference type="InterPro" id="IPR045266">
    <property type="entry name" value="DOH_DOMON"/>
</dbReference>
<dbReference type="PROSITE" id="PS50836">
    <property type="entry name" value="DOMON"/>
    <property type="match status" value="1"/>
</dbReference>
<keyword evidence="8" id="KW-1185">Reference proteome</keyword>
<evidence type="ECO:0000256" key="4">
    <source>
        <dbReference type="SAM" id="Phobius"/>
    </source>
</evidence>
<feature type="transmembrane region" description="Helical" evidence="4">
    <location>
        <begin position="577"/>
        <end position="598"/>
    </location>
</feature>
<dbReference type="Pfam" id="PF01082">
    <property type="entry name" value="Cu2_monooxygen"/>
    <property type="match status" value="1"/>
</dbReference>
<dbReference type="SMART" id="SM00664">
    <property type="entry name" value="DoH"/>
    <property type="match status" value="1"/>
</dbReference>
<evidence type="ECO:0000256" key="5">
    <source>
        <dbReference type="SAM" id="SignalP"/>
    </source>
</evidence>
<dbReference type="Gene3D" id="2.60.120.310">
    <property type="entry name" value="Copper type II, ascorbate-dependent monooxygenase, N-terminal domain"/>
    <property type="match status" value="1"/>
</dbReference>
<organism evidence="7 8">
    <name type="scientific">Stephanodiscus triporus</name>
    <dbReference type="NCBI Taxonomy" id="2934178"/>
    <lineage>
        <taxon>Eukaryota</taxon>
        <taxon>Sar</taxon>
        <taxon>Stramenopiles</taxon>
        <taxon>Ochrophyta</taxon>
        <taxon>Bacillariophyta</taxon>
        <taxon>Coscinodiscophyceae</taxon>
        <taxon>Thalassiosirophycidae</taxon>
        <taxon>Stephanodiscales</taxon>
        <taxon>Stephanodiscaceae</taxon>
        <taxon>Stephanodiscus</taxon>
    </lineage>
</organism>
<sequence length="599" mass="64755">MNPSSLLRGALILLSSCASAIADPTSYFPGVAADEKSVYTDWVIGSSSAYPRHAYMSHDDDDDDDGGAAVFWNVDGDAIHLAIVVRALGWVGVGFSEAGGMIGSDVAIFRASDPSVVVDAHVVGDRSTPMTDDCQDWTLDAAIATGEDGWMIVEISRSIDTGDSQDRAIVSDADLWHAPTRMIAAWGDDDEASYHGARRARGSVRIFANYTGEVTEGQALLGALEVESDGFFDVVQDEYDIPAEETTYHYLCKTFDELNITSSVTMTGAKNCDAYAIDSFLYRTMLYGWAPGDEGVVLPNDVGLPLFDDENKQAISVEIHYHNPSLLSGTKDSSGIRFYYANNERTHRAGILEIGDPWIELYDTKINDGLTQYSFTCPGECSSTFLAQEGVTILAESLHMHKTGVRMTNEVIRGGEVFHKAVVDVYDFDQQGSFQTPQEAYQLLPGDSFRTTCYYKDGSKFGIGSEDEMCIAFIWYYPARSLLGMPWICPHGIPDYGTGCSTELEFVDLDSDDDLGRSFGVSSGECAAKPTVDTSTIDSTSGLVAAAFPVSSVSETPAPSESPTRPVAISAKHQGSAAGFSFSFVTAVSVLMVSIFMLP</sequence>
<dbReference type="Pfam" id="PF03712">
    <property type="entry name" value="Cu2_monoox_C"/>
    <property type="match status" value="1"/>
</dbReference>
<reference evidence="7 8" key="1">
    <citation type="submission" date="2024-10" db="EMBL/GenBank/DDBJ databases">
        <title>Updated reference genomes for cyclostephanoid diatoms.</title>
        <authorList>
            <person name="Roberts W.R."/>
            <person name="Alverson A.J."/>
        </authorList>
    </citation>
    <scope>NUCLEOTIDE SEQUENCE [LARGE SCALE GENOMIC DNA]</scope>
    <source>
        <strain evidence="7 8">AJA276-08</strain>
    </source>
</reference>
<comment type="similarity">
    <text evidence="1">Belongs to the copper type II ascorbate-dependent monooxygenase family.</text>
</comment>
<evidence type="ECO:0000256" key="1">
    <source>
        <dbReference type="ARBA" id="ARBA00010676"/>
    </source>
</evidence>
<evidence type="ECO:0000313" key="8">
    <source>
        <dbReference type="Proteomes" id="UP001530315"/>
    </source>
</evidence>
<keyword evidence="5" id="KW-0732">Signal</keyword>
<dbReference type="InterPro" id="IPR000323">
    <property type="entry name" value="Cu2_ascorb_mOase_N"/>
</dbReference>
<keyword evidence="3" id="KW-0325">Glycoprotein</keyword>
<name>A0ABD3P318_9STRA</name>
<dbReference type="InterPro" id="IPR005018">
    <property type="entry name" value="DOMON_domain"/>
</dbReference>
<evidence type="ECO:0000256" key="3">
    <source>
        <dbReference type="ARBA" id="ARBA00023180"/>
    </source>
</evidence>
<comment type="caution">
    <text evidence="7">The sequence shown here is derived from an EMBL/GenBank/DDBJ whole genome shotgun (WGS) entry which is preliminary data.</text>
</comment>
<dbReference type="Pfam" id="PF03351">
    <property type="entry name" value="DOMON"/>
    <property type="match status" value="1"/>
</dbReference>
<dbReference type="PANTHER" id="PTHR10157">
    <property type="entry name" value="DOPAMINE BETA HYDROXYLASE RELATED"/>
    <property type="match status" value="1"/>
</dbReference>
<keyword evidence="4" id="KW-1133">Transmembrane helix</keyword>
<dbReference type="CDD" id="cd09631">
    <property type="entry name" value="DOMON_DOH"/>
    <property type="match status" value="1"/>
</dbReference>
<dbReference type="Gene3D" id="2.60.120.230">
    <property type="match status" value="1"/>
</dbReference>
<dbReference type="AlphaFoldDB" id="A0ABD3P318"/>
<dbReference type="InterPro" id="IPR008977">
    <property type="entry name" value="PHM/PNGase_F_dom_sf"/>
</dbReference>
<evidence type="ECO:0000313" key="7">
    <source>
        <dbReference type="EMBL" id="KAL3782149.1"/>
    </source>
</evidence>
<feature type="signal peptide" evidence="5">
    <location>
        <begin position="1"/>
        <end position="22"/>
    </location>
</feature>
<dbReference type="SUPFAM" id="SSF49742">
    <property type="entry name" value="PHM/PNGase F"/>
    <property type="match status" value="2"/>
</dbReference>
<keyword evidence="4" id="KW-0472">Membrane</keyword>
<dbReference type="EMBL" id="JALLAZ020001032">
    <property type="protein sequence ID" value="KAL3782149.1"/>
    <property type="molecule type" value="Genomic_DNA"/>
</dbReference>
<dbReference type="InterPro" id="IPR036939">
    <property type="entry name" value="Cu2_ascorb_mOase_N_sf"/>
</dbReference>
<evidence type="ECO:0000256" key="2">
    <source>
        <dbReference type="ARBA" id="ARBA00023157"/>
    </source>
</evidence>
<feature type="domain" description="DOMON" evidence="6">
    <location>
        <begin position="66"/>
        <end position="187"/>
    </location>
</feature>
<protein>
    <recommendedName>
        <fullName evidence="6">DOMON domain-containing protein</fullName>
    </recommendedName>
</protein>
<proteinExistence type="inferred from homology"/>
<dbReference type="InterPro" id="IPR000945">
    <property type="entry name" value="DBH-like"/>
</dbReference>
<dbReference type="Proteomes" id="UP001530315">
    <property type="component" value="Unassembled WGS sequence"/>
</dbReference>
<dbReference type="InterPro" id="IPR014784">
    <property type="entry name" value="Cu2_ascorb_mOase-like_C"/>
</dbReference>
<dbReference type="PANTHER" id="PTHR10157:SF23">
    <property type="entry name" value="MOXD1 HOMOLOG 1"/>
    <property type="match status" value="1"/>
</dbReference>
<keyword evidence="4" id="KW-0812">Transmembrane</keyword>
<keyword evidence="2" id="KW-1015">Disulfide bond</keyword>
<evidence type="ECO:0000259" key="6">
    <source>
        <dbReference type="PROSITE" id="PS50836"/>
    </source>
</evidence>